<dbReference type="InterPro" id="IPR051532">
    <property type="entry name" value="Ester_Hydrolysis_Enzymes"/>
</dbReference>
<dbReference type="Gene3D" id="3.40.50.1110">
    <property type="entry name" value="SGNH hydrolase"/>
    <property type="match status" value="1"/>
</dbReference>
<dbReference type="OrthoDB" id="5196031at2"/>
<protein>
    <submittedName>
        <fullName evidence="2">Lysophospholipase L1</fullName>
    </submittedName>
</protein>
<dbReference type="InterPro" id="IPR013830">
    <property type="entry name" value="SGNH_hydro"/>
</dbReference>
<feature type="domain" description="SGNH hydrolase-type esterase" evidence="1">
    <location>
        <begin position="5"/>
        <end position="173"/>
    </location>
</feature>
<evidence type="ECO:0000313" key="2">
    <source>
        <dbReference type="EMBL" id="SJZ44439.1"/>
    </source>
</evidence>
<dbReference type="AlphaFoldDB" id="A0A1T4KPS9"/>
<evidence type="ECO:0000313" key="3">
    <source>
        <dbReference type="Proteomes" id="UP000190092"/>
    </source>
</evidence>
<reference evidence="3" key="1">
    <citation type="submission" date="2017-02" db="EMBL/GenBank/DDBJ databases">
        <authorList>
            <person name="Varghese N."/>
            <person name="Submissions S."/>
        </authorList>
    </citation>
    <scope>NUCLEOTIDE SEQUENCE [LARGE SCALE GENOMIC DNA]</scope>
    <source>
        <strain evidence="3">ATCC 27094</strain>
    </source>
</reference>
<dbReference type="STRING" id="225324.SAMN02745126_01087"/>
<dbReference type="EMBL" id="FUWJ01000001">
    <property type="protein sequence ID" value="SJZ44439.1"/>
    <property type="molecule type" value="Genomic_DNA"/>
</dbReference>
<proteinExistence type="predicted"/>
<dbReference type="RefSeq" id="WP_085932761.1">
    <property type="nucleotide sequence ID" value="NZ_FUWJ01000001.1"/>
</dbReference>
<dbReference type="Pfam" id="PF13472">
    <property type="entry name" value="Lipase_GDSL_2"/>
    <property type="match status" value="1"/>
</dbReference>
<organism evidence="2 3">
    <name type="scientific">Enhydrobacter aerosaccus</name>
    <dbReference type="NCBI Taxonomy" id="225324"/>
    <lineage>
        <taxon>Bacteria</taxon>
        <taxon>Pseudomonadati</taxon>
        <taxon>Pseudomonadota</taxon>
        <taxon>Alphaproteobacteria</taxon>
        <taxon>Hyphomicrobiales</taxon>
        <taxon>Enhydrobacter</taxon>
    </lineage>
</organism>
<name>A0A1T4KPS9_9HYPH</name>
<keyword evidence="3" id="KW-1185">Reference proteome</keyword>
<accession>A0A1T4KPS9</accession>
<dbReference type="GO" id="GO:0004622">
    <property type="term" value="F:phosphatidylcholine lysophospholipase activity"/>
    <property type="evidence" value="ECO:0007669"/>
    <property type="project" value="TreeGrafter"/>
</dbReference>
<dbReference type="PANTHER" id="PTHR30383">
    <property type="entry name" value="THIOESTERASE 1/PROTEASE 1/LYSOPHOSPHOLIPASE L1"/>
    <property type="match status" value="1"/>
</dbReference>
<dbReference type="InterPro" id="IPR036514">
    <property type="entry name" value="SGNH_hydro_sf"/>
</dbReference>
<sequence length="193" mass="21367">MRICFVGDSMVNGTGDPAYLGWVGRVLQEERRRRAELTGYNLGIRRDRSDQIRARWKAEVEGRLPVEFEGRVVFSFGANDAVQQVSPSLTLEHAEAVLVEARTRWPVFMVGVVPLPDADVRARIRSLDQALSLLCARLEVPFVSVFDGLMATPVWLDEARAGDGAHPGAAGYGRMAELILASETWQRWISSGA</sequence>
<evidence type="ECO:0000259" key="1">
    <source>
        <dbReference type="Pfam" id="PF13472"/>
    </source>
</evidence>
<dbReference type="PANTHER" id="PTHR30383:SF5">
    <property type="entry name" value="SGNH HYDROLASE-TYPE ESTERASE DOMAIN-CONTAINING PROTEIN"/>
    <property type="match status" value="1"/>
</dbReference>
<gene>
    <name evidence="2" type="ORF">SAMN02745126_01087</name>
</gene>
<dbReference type="Proteomes" id="UP000190092">
    <property type="component" value="Unassembled WGS sequence"/>
</dbReference>
<dbReference type="SUPFAM" id="SSF52266">
    <property type="entry name" value="SGNH hydrolase"/>
    <property type="match status" value="1"/>
</dbReference>